<name>A0A9W9TJG2_9EURO</name>
<proteinExistence type="predicted"/>
<dbReference type="EMBL" id="JAPQKS010000006">
    <property type="protein sequence ID" value="KAJ5223475.1"/>
    <property type="molecule type" value="Genomic_DNA"/>
</dbReference>
<sequence length="108" mass="11561">MDGGTLTVLIREDGECDGLEIADLQSTEKLDSEGIGLEASLLPVPAATDEVVIFVGTRMQRLFGKATARACVHRVRAPTQPKSSGAERFSLAIFCAPPKSFGRQQSLQ</sequence>
<evidence type="ECO:0000313" key="2">
    <source>
        <dbReference type="Proteomes" id="UP001150941"/>
    </source>
</evidence>
<protein>
    <recommendedName>
        <fullName evidence="3">Isopenicillin N synthase-like Fe(2+) 2OG dioxygenase domain-containing protein</fullName>
    </recommendedName>
</protein>
<dbReference type="RefSeq" id="XP_058327658.1">
    <property type="nucleotide sequence ID" value="XM_058477313.1"/>
</dbReference>
<dbReference type="SUPFAM" id="SSF51197">
    <property type="entry name" value="Clavaminate synthase-like"/>
    <property type="match status" value="1"/>
</dbReference>
<dbReference type="Proteomes" id="UP001150941">
    <property type="component" value="Unassembled WGS sequence"/>
</dbReference>
<gene>
    <name evidence="1" type="ORF">N7468_008017</name>
</gene>
<evidence type="ECO:0008006" key="3">
    <source>
        <dbReference type="Google" id="ProtNLM"/>
    </source>
</evidence>
<reference evidence="1" key="2">
    <citation type="journal article" date="2023" name="IMA Fungus">
        <title>Comparative genomic study of the Penicillium genus elucidates a diverse pangenome and 15 lateral gene transfer events.</title>
        <authorList>
            <person name="Petersen C."/>
            <person name="Sorensen T."/>
            <person name="Nielsen M.R."/>
            <person name="Sondergaard T.E."/>
            <person name="Sorensen J.L."/>
            <person name="Fitzpatrick D.A."/>
            <person name="Frisvad J.C."/>
            <person name="Nielsen K.L."/>
        </authorList>
    </citation>
    <scope>NUCLEOTIDE SEQUENCE</scope>
    <source>
        <strain evidence="1">IBT 19713</strain>
    </source>
</reference>
<dbReference type="OrthoDB" id="288590at2759"/>
<comment type="caution">
    <text evidence="1">The sequence shown here is derived from an EMBL/GenBank/DDBJ whole genome shotgun (WGS) entry which is preliminary data.</text>
</comment>
<dbReference type="GeneID" id="83204616"/>
<dbReference type="InterPro" id="IPR027443">
    <property type="entry name" value="IPNS-like_sf"/>
</dbReference>
<dbReference type="Gene3D" id="2.60.120.330">
    <property type="entry name" value="B-lactam Antibiotic, Isopenicillin N Synthase, Chain"/>
    <property type="match status" value="1"/>
</dbReference>
<organism evidence="1 2">
    <name type="scientific">Penicillium chermesinum</name>
    <dbReference type="NCBI Taxonomy" id="63820"/>
    <lineage>
        <taxon>Eukaryota</taxon>
        <taxon>Fungi</taxon>
        <taxon>Dikarya</taxon>
        <taxon>Ascomycota</taxon>
        <taxon>Pezizomycotina</taxon>
        <taxon>Eurotiomycetes</taxon>
        <taxon>Eurotiomycetidae</taxon>
        <taxon>Eurotiales</taxon>
        <taxon>Aspergillaceae</taxon>
        <taxon>Penicillium</taxon>
    </lineage>
</organism>
<accession>A0A9W9TJG2</accession>
<dbReference type="AlphaFoldDB" id="A0A9W9TJG2"/>
<evidence type="ECO:0000313" key="1">
    <source>
        <dbReference type="EMBL" id="KAJ5223475.1"/>
    </source>
</evidence>
<keyword evidence="2" id="KW-1185">Reference proteome</keyword>
<reference evidence="1" key="1">
    <citation type="submission" date="2022-11" db="EMBL/GenBank/DDBJ databases">
        <authorList>
            <person name="Petersen C."/>
        </authorList>
    </citation>
    <scope>NUCLEOTIDE SEQUENCE</scope>
    <source>
        <strain evidence="1">IBT 19713</strain>
    </source>
</reference>